<evidence type="ECO:0000313" key="4">
    <source>
        <dbReference type="Proteomes" id="UP000619265"/>
    </source>
</evidence>
<evidence type="ECO:0008006" key="5">
    <source>
        <dbReference type="Google" id="ProtNLM"/>
    </source>
</evidence>
<dbReference type="FunFam" id="1.25.40.10:FF:000090">
    <property type="entry name" value="Pentatricopeptide repeat-containing protein, chloroplastic"/>
    <property type="match status" value="1"/>
</dbReference>
<sequence>LKAVDFQEETACSIQLSCVNSPCLAFALIMPATLDIIPLCATLLDACSSAKTLQNLKRLHCRTIILGISHHDFIRTKLVSSYASCAQLHHANVLFSFATRQPTFLFNTLIRAHASLGLFSHSLFIFHQMLIIGKSIDRYTLPPVLKSCAGLSALRLGRQVHGIVLVNGFALDTTNSNALITMYAKCGDLVNARKVFDEMSVKNEISWSAMMAGYGMNGMFNEVFELFERMVEVGERPDGVTFTVLLTACSHGGLIERGKEYFEMIERRLGVRPGLEHYTSMVDMLGRAGQVEEAEKLILEMEVEPDEALWGALLGACRIHGKVEVAERVAEKVYEKRRGVASM</sequence>
<accession>A0A833Y224</accession>
<dbReference type="Pfam" id="PF01535">
    <property type="entry name" value="PPR"/>
    <property type="match status" value="3"/>
</dbReference>
<protein>
    <recommendedName>
        <fullName evidence="5">Pentatricopeptide repeat-containing protein</fullName>
    </recommendedName>
</protein>
<proteinExistence type="predicted"/>
<dbReference type="InterPro" id="IPR011990">
    <property type="entry name" value="TPR-like_helical_dom_sf"/>
</dbReference>
<keyword evidence="1" id="KW-0677">Repeat</keyword>
<dbReference type="PANTHER" id="PTHR47926:SF347">
    <property type="entry name" value="PENTATRICOPEPTIDE REPEAT-CONTAINING PROTEIN"/>
    <property type="match status" value="1"/>
</dbReference>
<dbReference type="Gene3D" id="1.25.40.10">
    <property type="entry name" value="Tetratricopeptide repeat domain"/>
    <property type="match status" value="3"/>
</dbReference>
<evidence type="ECO:0000313" key="3">
    <source>
        <dbReference type="EMBL" id="KAF5481931.1"/>
    </source>
</evidence>
<dbReference type="GO" id="GO:0009451">
    <property type="term" value="P:RNA modification"/>
    <property type="evidence" value="ECO:0007669"/>
    <property type="project" value="InterPro"/>
</dbReference>
<dbReference type="Gramene" id="Jr01_27480_p1">
    <property type="protein sequence ID" value="cds.Jr01_27480_p1"/>
    <property type="gene ID" value="Jr01_27480"/>
</dbReference>
<dbReference type="Pfam" id="PF13041">
    <property type="entry name" value="PPR_2"/>
    <property type="match status" value="1"/>
</dbReference>
<dbReference type="InterPro" id="IPR046960">
    <property type="entry name" value="PPR_At4g14850-like_plant"/>
</dbReference>
<gene>
    <name evidence="3" type="ORF">F2P56_002541</name>
</gene>
<evidence type="ECO:0000256" key="2">
    <source>
        <dbReference type="PROSITE-ProRule" id="PRU00708"/>
    </source>
</evidence>
<feature type="non-terminal residue" evidence="3">
    <location>
        <position position="1"/>
    </location>
</feature>
<dbReference type="InterPro" id="IPR002885">
    <property type="entry name" value="PPR_rpt"/>
</dbReference>
<feature type="repeat" description="PPR" evidence="2">
    <location>
        <begin position="203"/>
        <end position="237"/>
    </location>
</feature>
<dbReference type="AlphaFoldDB" id="A0A833Y224"/>
<dbReference type="PROSITE" id="PS51375">
    <property type="entry name" value="PPR"/>
    <property type="match status" value="1"/>
</dbReference>
<comment type="caution">
    <text evidence="3">The sequence shown here is derived from an EMBL/GenBank/DDBJ whole genome shotgun (WGS) entry which is preliminary data.</text>
</comment>
<reference evidence="3" key="2">
    <citation type="submission" date="2020-03" db="EMBL/GenBank/DDBJ databases">
        <title>Walnut 2.0.</title>
        <authorList>
            <person name="Marrano A."/>
            <person name="Britton M."/>
            <person name="Zimin A.V."/>
            <person name="Zaini P.A."/>
            <person name="Workman R."/>
            <person name="Puiu D."/>
            <person name="Bianco L."/>
            <person name="Allen B.J."/>
            <person name="Troggio M."/>
            <person name="Leslie C.A."/>
            <person name="Timp W."/>
            <person name="Dendekar A."/>
            <person name="Salzberg S.L."/>
            <person name="Neale D.B."/>
        </authorList>
    </citation>
    <scope>NUCLEOTIDE SEQUENCE</scope>
    <source>
        <tissue evidence="3">Leaves</tissue>
    </source>
</reference>
<dbReference type="EMBL" id="LIHL02000001">
    <property type="protein sequence ID" value="KAF5481931.1"/>
    <property type="molecule type" value="Genomic_DNA"/>
</dbReference>
<dbReference type="Proteomes" id="UP000619265">
    <property type="component" value="Unassembled WGS sequence"/>
</dbReference>
<dbReference type="PANTHER" id="PTHR47926">
    <property type="entry name" value="PENTATRICOPEPTIDE REPEAT-CONTAINING PROTEIN"/>
    <property type="match status" value="1"/>
</dbReference>
<name>A0A833Y224_JUGRE</name>
<dbReference type="GO" id="GO:0003723">
    <property type="term" value="F:RNA binding"/>
    <property type="evidence" value="ECO:0007669"/>
    <property type="project" value="InterPro"/>
</dbReference>
<organism evidence="3 4">
    <name type="scientific">Juglans regia</name>
    <name type="common">English walnut</name>
    <dbReference type="NCBI Taxonomy" id="51240"/>
    <lineage>
        <taxon>Eukaryota</taxon>
        <taxon>Viridiplantae</taxon>
        <taxon>Streptophyta</taxon>
        <taxon>Embryophyta</taxon>
        <taxon>Tracheophyta</taxon>
        <taxon>Spermatophyta</taxon>
        <taxon>Magnoliopsida</taxon>
        <taxon>eudicotyledons</taxon>
        <taxon>Gunneridae</taxon>
        <taxon>Pentapetalae</taxon>
        <taxon>rosids</taxon>
        <taxon>fabids</taxon>
        <taxon>Fagales</taxon>
        <taxon>Juglandaceae</taxon>
        <taxon>Juglans</taxon>
    </lineage>
</organism>
<evidence type="ECO:0000256" key="1">
    <source>
        <dbReference type="ARBA" id="ARBA00022737"/>
    </source>
</evidence>
<dbReference type="NCBIfam" id="TIGR00756">
    <property type="entry name" value="PPR"/>
    <property type="match status" value="3"/>
</dbReference>
<reference evidence="3" key="1">
    <citation type="submission" date="2015-10" db="EMBL/GenBank/DDBJ databases">
        <authorList>
            <person name="Martinez-Garcia P.J."/>
            <person name="Crepeau M.W."/>
            <person name="Puiu D."/>
            <person name="Gonzalez-Ibeas D."/>
            <person name="Whalen J."/>
            <person name="Stevens K."/>
            <person name="Paul R."/>
            <person name="Butterfield T."/>
            <person name="Britton M."/>
            <person name="Reagan R."/>
            <person name="Chakraborty S."/>
            <person name="Walawage S.L."/>
            <person name="Vasquez-Gross H.A."/>
            <person name="Cardeno C."/>
            <person name="Famula R."/>
            <person name="Pratt K."/>
            <person name="Kuruganti S."/>
            <person name="Aradhya M.K."/>
            <person name="Leslie C.A."/>
            <person name="Dandekar A.M."/>
            <person name="Salzberg S.L."/>
            <person name="Wegrzyn J.L."/>
            <person name="Langley C.H."/>
            <person name="Neale D.B."/>
        </authorList>
    </citation>
    <scope>NUCLEOTIDE SEQUENCE</scope>
    <source>
        <tissue evidence="3">Leaves</tissue>
    </source>
</reference>